<dbReference type="InterPro" id="IPR001128">
    <property type="entry name" value="Cyt_P450"/>
</dbReference>
<evidence type="ECO:0000256" key="2">
    <source>
        <dbReference type="RuleBase" id="RU000461"/>
    </source>
</evidence>
<evidence type="ECO:0000313" key="4">
    <source>
        <dbReference type="EMBL" id="KAF3528646.1"/>
    </source>
</evidence>
<feature type="signal peptide" evidence="3">
    <location>
        <begin position="1"/>
        <end position="17"/>
    </location>
</feature>
<evidence type="ECO:0000256" key="3">
    <source>
        <dbReference type="SAM" id="SignalP"/>
    </source>
</evidence>
<evidence type="ECO:0000313" key="5">
    <source>
        <dbReference type="Proteomes" id="UP000266723"/>
    </source>
</evidence>
<dbReference type="EMBL" id="QGKV02001507">
    <property type="protein sequence ID" value="KAF3528646.1"/>
    <property type="molecule type" value="Genomic_DNA"/>
</dbReference>
<dbReference type="InterPro" id="IPR017972">
    <property type="entry name" value="Cyt_P450_CS"/>
</dbReference>
<comment type="caution">
    <text evidence="4">The sequence shown here is derived from an EMBL/GenBank/DDBJ whole genome shotgun (WGS) entry which is preliminary data.</text>
</comment>
<dbReference type="Proteomes" id="UP000266723">
    <property type="component" value="Unassembled WGS sequence"/>
</dbReference>
<sequence length="249" mass="28430">MSAFLTLLSLFLPGNRCRELQQRDYSNLKDASLLRFLVDMRGVDIDQLMTGNRCRELQQRDYSNLKDASLLRFLVDMRGVDIDQLMTGMQDYITYCTSILLHKKAQAEIDTVLGEGAPTNESLKKLDRLCSSDTLLNQKPCMEDTKVKRKVIKFQKGPISSFPSPYFWDNPQEFEPDRFLRTKESNGIEDWAGFDPSRSPGALYPNEIIADFASLPFGGGSRKCIGEQFALMESTVVLTKVWNRFSLRI</sequence>
<feature type="chain" id="PRO_5045082779" description="Cytochrome P450" evidence="3">
    <location>
        <begin position="18"/>
        <end position="249"/>
    </location>
</feature>
<dbReference type="SUPFAM" id="SSF48264">
    <property type="entry name" value="Cytochrome P450"/>
    <property type="match status" value="1"/>
</dbReference>
<dbReference type="PROSITE" id="PS00086">
    <property type="entry name" value="CYTOCHROME_P450"/>
    <property type="match status" value="1"/>
</dbReference>
<dbReference type="PANTHER" id="PTHR24291">
    <property type="entry name" value="CYTOCHROME P450 FAMILY 4"/>
    <property type="match status" value="1"/>
</dbReference>
<dbReference type="Pfam" id="PF00067">
    <property type="entry name" value="p450"/>
    <property type="match status" value="1"/>
</dbReference>
<keyword evidence="2" id="KW-0479">Metal-binding</keyword>
<keyword evidence="2" id="KW-0503">Monooxygenase</keyword>
<dbReference type="PANTHER" id="PTHR24291:SF183">
    <property type="entry name" value="CYTOCHROME P450 97B3, CHLOROPLASTIC"/>
    <property type="match status" value="1"/>
</dbReference>
<comment type="similarity">
    <text evidence="1 2">Belongs to the cytochrome P450 family.</text>
</comment>
<gene>
    <name evidence="4" type="ORF">DY000_02041688</name>
</gene>
<keyword evidence="5" id="KW-1185">Reference proteome</keyword>
<keyword evidence="2" id="KW-0349">Heme</keyword>
<proteinExistence type="inferred from homology"/>
<dbReference type="Gene3D" id="1.10.630.10">
    <property type="entry name" value="Cytochrome P450"/>
    <property type="match status" value="1"/>
</dbReference>
<evidence type="ECO:0000256" key="1">
    <source>
        <dbReference type="ARBA" id="ARBA00010617"/>
    </source>
</evidence>
<name>A0ABQ7B9G2_BRACR</name>
<keyword evidence="2" id="KW-0408">Iron</keyword>
<reference evidence="4 5" key="1">
    <citation type="journal article" date="2020" name="BMC Genomics">
        <title>Intraspecific diversification of the crop wild relative Brassica cretica Lam. using demographic model selection.</title>
        <authorList>
            <person name="Kioukis A."/>
            <person name="Michalopoulou V.A."/>
            <person name="Briers L."/>
            <person name="Pirintsos S."/>
            <person name="Studholme D.J."/>
            <person name="Pavlidis P."/>
            <person name="Sarris P.F."/>
        </authorList>
    </citation>
    <scope>NUCLEOTIDE SEQUENCE [LARGE SCALE GENOMIC DNA]</scope>
    <source>
        <strain evidence="5">cv. PFS-1207/04</strain>
    </source>
</reference>
<evidence type="ECO:0008006" key="6">
    <source>
        <dbReference type="Google" id="ProtNLM"/>
    </source>
</evidence>
<protein>
    <recommendedName>
        <fullName evidence="6">Cytochrome P450</fullName>
    </recommendedName>
</protein>
<dbReference type="InterPro" id="IPR036396">
    <property type="entry name" value="Cyt_P450_sf"/>
</dbReference>
<accession>A0ABQ7B9G2</accession>
<organism evidence="4 5">
    <name type="scientific">Brassica cretica</name>
    <name type="common">Mustard</name>
    <dbReference type="NCBI Taxonomy" id="69181"/>
    <lineage>
        <taxon>Eukaryota</taxon>
        <taxon>Viridiplantae</taxon>
        <taxon>Streptophyta</taxon>
        <taxon>Embryophyta</taxon>
        <taxon>Tracheophyta</taxon>
        <taxon>Spermatophyta</taxon>
        <taxon>Magnoliopsida</taxon>
        <taxon>eudicotyledons</taxon>
        <taxon>Gunneridae</taxon>
        <taxon>Pentapetalae</taxon>
        <taxon>rosids</taxon>
        <taxon>malvids</taxon>
        <taxon>Brassicales</taxon>
        <taxon>Brassicaceae</taxon>
        <taxon>Brassiceae</taxon>
        <taxon>Brassica</taxon>
    </lineage>
</organism>
<keyword evidence="3" id="KW-0732">Signal</keyword>
<dbReference type="InterPro" id="IPR050196">
    <property type="entry name" value="Cytochrome_P450_Monoox"/>
</dbReference>
<keyword evidence="2" id="KW-0560">Oxidoreductase</keyword>